<name>J9D6V6_EDHAE</name>
<protein>
    <submittedName>
        <fullName evidence="1">Uncharacterized protein</fullName>
    </submittedName>
</protein>
<gene>
    <name evidence="1" type="ORF">EDEG_00234</name>
</gene>
<dbReference type="VEuPathDB" id="MicrosporidiaDB:EDEG_00234"/>
<dbReference type="EMBL" id="AFBI03000002">
    <property type="protein sequence ID" value="EJW03254.1"/>
    <property type="molecule type" value="Genomic_DNA"/>
</dbReference>
<sequence length="120" mass="13872">MMIIGENLDITKHGEYIVLKTDESIYQITKDGEFLDFKNPVMNDLSICNGYFYRKIDQGIEIFKNLSSESETITIKFPISDAKILGLHNCEDFLYYLIFDEEKNYILGELGAGILKKLKM</sequence>
<keyword evidence="2" id="KW-1185">Reference proteome</keyword>
<organism evidence="1 2">
    <name type="scientific">Edhazardia aedis (strain USNM 41457)</name>
    <name type="common">Microsporidian parasite</name>
    <dbReference type="NCBI Taxonomy" id="1003232"/>
    <lineage>
        <taxon>Eukaryota</taxon>
        <taxon>Fungi</taxon>
        <taxon>Fungi incertae sedis</taxon>
        <taxon>Microsporidia</taxon>
        <taxon>Edhazardia</taxon>
    </lineage>
</organism>
<dbReference type="HOGENOM" id="CLU_2049671_0_0_1"/>
<comment type="caution">
    <text evidence="1">The sequence shown here is derived from an EMBL/GenBank/DDBJ whole genome shotgun (WGS) entry which is preliminary data.</text>
</comment>
<evidence type="ECO:0000313" key="2">
    <source>
        <dbReference type="Proteomes" id="UP000003163"/>
    </source>
</evidence>
<proteinExistence type="predicted"/>
<reference evidence="1 2" key="1">
    <citation type="submission" date="2011-08" db="EMBL/GenBank/DDBJ databases">
        <authorList>
            <person name="Liu Z.J."/>
            <person name="Shi F.L."/>
            <person name="Lu J.Q."/>
            <person name="Li M."/>
            <person name="Wang Z.L."/>
        </authorList>
    </citation>
    <scope>NUCLEOTIDE SEQUENCE [LARGE SCALE GENOMIC DNA]</scope>
    <source>
        <strain evidence="1 2">USNM 41457</strain>
    </source>
</reference>
<dbReference type="InParanoid" id="J9D6V6"/>
<evidence type="ECO:0000313" key="1">
    <source>
        <dbReference type="EMBL" id="EJW03254.1"/>
    </source>
</evidence>
<dbReference type="Proteomes" id="UP000003163">
    <property type="component" value="Unassembled WGS sequence"/>
</dbReference>
<reference evidence="2" key="2">
    <citation type="submission" date="2015-07" db="EMBL/GenBank/DDBJ databases">
        <title>Contrasting host-pathogen interactions and genome evolution in two generalist and specialist microsporidian pathogens of mosquitoes.</title>
        <authorList>
            <consortium name="The Broad Institute Genomics Platform"/>
            <consortium name="The Broad Institute Genome Sequencing Center for Infectious Disease"/>
            <person name="Cuomo C.A."/>
            <person name="Sanscrainte N.D."/>
            <person name="Goldberg J.M."/>
            <person name="Heiman D."/>
            <person name="Young S."/>
            <person name="Zeng Q."/>
            <person name="Becnel J.J."/>
            <person name="Birren B.W."/>
        </authorList>
    </citation>
    <scope>NUCLEOTIDE SEQUENCE [LARGE SCALE GENOMIC DNA]</scope>
    <source>
        <strain evidence="2">USNM 41457</strain>
    </source>
</reference>
<dbReference type="AlphaFoldDB" id="J9D6V6"/>
<accession>J9D6V6</accession>